<sequence>MPKADHATHVRPLLFFDQRSTKRLLEVYVKRSLSLNDAGPSGKWRLKSHKWVTQPQGSSQARRAVSDISSHRQSIERVLKTTEFDKLCESDSMLSSSRLCSLSIEKQTQNPTKPARKSFLRVFFQWFSRNGSERRAEGVSPTHTSCSSECRVHVTRLSPEGASESLPHPSKAVKKKHSFKRISLRNRDMDKSESSQKPFTLSPGDMVRPLDVVTVEPTNAYFENVSKEMERIVKEVKGIPVGDGAGSQAAAAAVGGWSPPTDDVTIEKIITLMKQHGDAINEKIQKDSTMKLFFQRLSYTSFQKLADQYISQIPQTQEQVSHAAPELVQLAFTLDFTAKVAGLSSQAVSRIMGFGNQYLQDRFTQICSVHSNNTRVDEDVEKQCNSDPE</sequence>
<evidence type="ECO:0000256" key="1">
    <source>
        <dbReference type="ARBA" id="ARBA00022703"/>
    </source>
</evidence>
<proteinExistence type="predicted"/>
<feature type="region of interest" description="Disordered" evidence="2">
    <location>
        <begin position="158"/>
        <end position="181"/>
    </location>
</feature>
<organism evidence="3 4">
    <name type="scientific">Electrophorus voltai</name>
    <dbReference type="NCBI Taxonomy" id="2609070"/>
    <lineage>
        <taxon>Eukaryota</taxon>
        <taxon>Metazoa</taxon>
        <taxon>Chordata</taxon>
        <taxon>Craniata</taxon>
        <taxon>Vertebrata</taxon>
        <taxon>Euteleostomi</taxon>
        <taxon>Actinopterygii</taxon>
        <taxon>Neopterygii</taxon>
        <taxon>Teleostei</taxon>
        <taxon>Ostariophysi</taxon>
        <taxon>Gymnotiformes</taxon>
        <taxon>Gymnotoidei</taxon>
        <taxon>Gymnotidae</taxon>
        <taxon>Electrophorus</taxon>
    </lineage>
</organism>
<keyword evidence="1" id="KW-0053">Apoptosis</keyword>
<name>A0AAD8ZPR6_9TELE</name>
<dbReference type="PANTHER" id="PTHR14965">
    <property type="entry name" value="SI:CH73-248E21.1"/>
    <property type="match status" value="1"/>
</dbReference>
<evidence type="ECO:0000313" key="3">
    <source>
        <dbReference type="EMBL" id="KAK1801998.1"/>
    </source>
</evidence>
<dbReference type="Proteomes" id="UP001239994">
    <property type="component" value="Unassembled WGS sequence"/>
</dbReference>
<accession>A0AAD8ZPR6</accession>
<feature type="compositionally biased region" description="Basic residues" evidence="2">
    <location>
        <begin position="171"/>
        <end position="181"/>
    </location>
</feature>
<keyword evidence="4" id="KW-1185">Reference proteome</keyword>
<comment type="caution">
    <text evidence="3">The sequence shown here is derived from an EMBL/GenBank/DDBJ whole genome shotgun (WGS) entry which is preliminary data.</text>
</comment>
<evidence type="ECO:0000256" key="2">
    <source>
        <dbReference type="SAM" id="MobiDB-lite"/>
    </source>
</evidence>
<dbReference type="EMBL" id="JAROKS010000008">
    <property type="protein sequence ID" value="KAK1801998.1"/>
    <property type="molecule type" value="Genomic_DNA"/>
</dbReference>
<evidence type="ECO:0000313" key="4">
    <source>
        <dbReference type="Proteomes" id="UP001239994"/>
    </source>
</evidence>
<dbReference type="PANTHER" id="PTHR14965:SF9">
    <property type="entry name" value="APOPTOSIS FACILITATOR BCL-2-LIKE PROTEIN 14"/>
    <property type="match status" value="1"/>
</dbReference>
<dbReference type="AlphaFoldDB" id="A0AAD8ZPR6"/>
<protein>
    <recommendedName>
        <fullName evidence="5">Apoptosis facilitator Bcl-2-like protein 14</fullName>
    </recommendedName>
</protein>
<dbReference type="GO" id="GO:0006915">
    <property type="term" value="P:apoptotic process"/>
    <property type="evidence" value="ECO:0007669"/>
    <property type="project" value="UniProtKB-KW"/>
</dbReference>
<gene>
    <name evidence="3" type="ORF">P4O66_022235</name>
</gene>
<dbReference type="GO" id="GO:2001236">
    <property type="term" value="P:regulation of extrinsic apoptotic signaling pathway"/>
    <property type="evidence" value="ECO:0007669"/>
    <property type="project" value="TreeGrafter"/>
</dbReference>
<reference evidence="3" key="1">
    <citation type="submission" date="2023-03" db="EMBL/GenBank/DDBJ databases">
        <title>Electrophorus voltai genome.</title>
        <authorList>
            <person name="Bian C."/>
        </authorList>
    </citation>
    <scope>NUCLEOTIDE SEQUENCE</scope>
    <source>
        <strain evidence="3">CB-2022</strain>
        <tissue evidence="3">Muscle</tissue>
    </source>
</reference>
<evidence type="ECO:0008006" key="5">
    <source>
        <dbReference type="Google" id="ProtNLM"/>
    </source>
</evidence>